<evidence type="ECO:0000256" key="3">
    <source>
        <dbReference type="ARBA" id="ARBA00023136"/>
    </source>
</evidence>
<proteinExistence type="predicted"/>
<dbReference type="InterPro" id="IPR027304">
    <property type="entry name" value="Trigger_fact/SurA_dom_sf"/>
</dbReference>
<protein>
    <recommendedName>
        <fullName evidence="7">Peptidylprolyl isomerase</fullName>
    </recommendedName>
</protein>
<dbReference type="Pfam" id="PF13624">
    <property type="entry name" value="SurA_N_3"/>
    <property type="match status" value="1"/>
</dbReference>
<organism evidence="6">
    <name type="scientific">hydrothermal vent metagenome</name>
    <dbReference type="NCBI Taxonomy" id="652676"/>
    <lineage>
        <taxon>unclassified sequences</taxon>
        <taxon>metagenomes</taxon>
        <taxon>ecological metagenomes</taxon>
    </lineage>
</organism>
<dbReference type="Gene3D" id="1.10.4030.10">
    <property type="entry name" value="Porin chaperone SurA, peptide-binding domain"/>
    <property type="match status" value="1"/>
</dbReference>
<keyword evidence="3 5" id="KW-0472">Membrane</keyword>
<evidence type="ECO:0008006" key="7">
    <source>
        <dbReference type="Google" id="ProtNLM"/>
    </source>
</evidence>
<dbReference type="EMBL" id="UOGF01000101">
    <property type="protein sequence ID" value="VAX33079.1"/>
    <property type="molecule type" value="Genomic_DNA"/>
</dbReference>
<dbReference type="InterPro" id="IPR052029">
    <property type="entry name" value="PpiD_chaperone"/>
</dbReference>
<keyword evidence="4" id="KW-0143">Chaperone</keyword>
<name>A0A3B1CSV0_9ZZZZ</name>
<gene>
    <name evidence="6" type="ORF">MNBD_NITROSPIRAE01-159</name>
</gene>
<reference evidence="6" key="1">
    <citation type="submission" date="2018-06" db="EMBL/GenBank/DDBJ databases">
        <authorList>
            <person name="Zhirakovskaya E."/>
        </authorList>
    </citation>
    <scope>NUCLEOTIDE SEQUENCE</scope>
</reference>
<dbReference type="PANTHER" id="PTHR47529:SF1">
    <property type="entry name" value="PERIPLASMIC CHAPERONE PPID"/>
    <property type="match status" value="1"/>
</dbReference>
<dbReference type="PANTHER" id="PTHR47529">
    <property type="entry name" value="PEPTIDYL-PROLYL CIS-TRANS ISOMERASE D"/>
    <property type="match status" value="1"/>
</dbReference>
<dbReference type="SUPFAM" id="SSF109998">
    <property type="entry name" value="Triger factor/SurA peptide-binding domain-like"/>
    <property type="match status" value="1"/>
</dbReference>
<evidence type="ECO:0000256" key="4">
    <source>
        <dbReference type="ARBA" id="ARBA00023186"/>
    </source>
</evidence>
<sequence length="225" mass="26235">MLRYIREGAIDNPWFFRIVMLGIAAVFAVSMGWWGFGDNEDPENVLAQVGEDRIMIIEYRRAYQNASKFYRELFQGDYDDEALRRRVIDELVERRLWIQEARRMQIFISDESLKGSITAMPGFQREGTFDSELYKRALASERYTPKSFEARQRNTLLVKKAQLLVRSGVWLTPTEIKEAQESNPANPADNKTIEDRLSRKKERAMRAYAISLKQKAGIVIKDELL</sequence>
<evidence type="ECO:0000313" key="6">
    <source>
        <dbReference type="EMBL" id="VAX33079.1"/>
    </source>
</evidence>
<dbReference type="GO" id="GO:0005886">
    <property type="term" value="C:plasma membrane"/>
    <property type="evidence" value="ECO:0007669"/>
    <property type="project" value="UniProtKB-SubCell"/>
</dbReference>
<comment type="subcellular location">
    <subcellularLocation>
        <location evidence="1">Cell membrane</location>
    </subcellularLocation>
</comment>
<dbReference type="AlphaFoldDB" id="A0A3B1CSV0"/>
<evidence type="ECO:0000256" key="5">
    <source>
        <dbReference type="SAM" id="Phobius"/>
    </source>
</evidence>
<feature type="transmembrane region" description="Helical" evidence="5">
    <location>
        <begin position="14"/>
        <end position="36"/>
    </location>
</feature>
<evidence type="ECO:0000256" key="1">
    <source>
        <dbReference type="ARBA" id="ARBA00004236"/>
    </source>
</evidence>
<keyword evidence="2" id="KW-1003">Cell membrane</keyword>
<keyword evidence="5" id="KW-0812">Transmembrane</keyword>
<keyword evidence="5" id="KW-1133">Transmembrane helix</keyword>
<accession>A0A3B1CSV0</accession>
<evidence type="ECO:0000256" key="2">
    <source>
        <dbReference type="ARBA" id="ARBA00022475"/>
    </source>
</evidence>